<protein>
    <submittedName>
        <fullName evidence="5">AraC family transcriptional regulator</fullName>
    </submittedName>
</protein>
<organism evidence="5 6">
    <name type="scientific">Propionispira arboris</name>
    <dbReference type="NCBI Taxonomy" id="84035"/>
    <lineage>
        <taxon>Bacteria</taxon>
        <taxon>Bacillati</taxon>
        <taxon>Bacillota</taxon>
        <taxon>Negativicutes</taxon>
        <taxon>Selenomonadales</taxon>
        <taxon>Selenomonadaceae</taxon>
        <taxon>Propionispira</taxon>
    </lineage>
</organism>
<proteinExistence type="predicted"/>
<dbReference type="PANTHER" id="PTHR47504">
    <property type="entry name" value="RIGHT ORIGIN-BINDING PROTEIN"/>
    <property type="match status" value="1"/>
</dbReference>
<dbReference type="InterPro" id="IPR011256">
    <property type="entry name" value="Reg_factor_effector_dom_sf"/>
</dbReference>
<dbReference type="InterPro" id="IPR018060">
    <property type="entry name" value="HTH_AraC"/>
</dbReference>
<dbReference type="InterPro" id="IPR009057">
    <property type="entry name" value="Homeodomain-like_sf"/>
</dbReference>
<dbReference type="PROSITE" id="PS01124">
    <property type="entry name" value="HTH_ARAC_FAMILY_2"/>
    <property type="match status" value="1"/>
</dbReference>
<dbReference type="GO" id="GO:0043565">
    <property type="term" value="F:sequence-specific DNA binding"/>
    <property type="evidence" value="ECO:0007669"/>
    <property type="project" value="InterPro"/>
</dbReference>
<evidence type="ECO:0000256" key="2">
    <source>
        <dbReference type="ARBA" id="ARBA00023125"/>
    </source>
</evidence>
<dbReference type="GO" id="GO:0003700">
    <property type="term" value="F:DNA-binding transcription factor activity"/>
    <property type="evidence" value="ECO:0007669"/>
    <property type="project" value="InterPro"/>
</dbReference>
<dbReference type="AlphaFoldDB" id="A0A1H6X8D3"/>
<dbReference type="SMART" id="SM00871">
    <property type="entry name" value="AraC_E_bind"/>
    <property type="match status" value="1"/>
</dbReference>
<gene>
    <name evidence="5" type="ORF">SAMN05660742_104159</name>
</gene>
<evidence type="ECO:0000256" key="1">
    <source>
        <dbReference type="ARBA" id="ARBA00023015"/>
    </source>
</evidence>
<dbReference type="Gene3D" id="3.20.80.10">
    <property type="entry name" value="Regulatory factor, effector binding domain"/>
    <property type="match status" value="1"/>
</dbReference>
<evidence type="ECO:0000259" key="4">
    <source>
        <dbReference type="PROSITE" id="PS01124"/>
    </source>
</evidence>
<feature type="domain" description="HTH araC/xylS-type" evidence="4">
    <location>
        <begin position="8"/>
        <end position="106"/>
    </location>
</feature>
<keyword evidence="1" id="KW-0805">Transcription regulation</keyword>
<dbReference type="InterPro" id="IPR050959">
    <property type="entry name" value="MarA-like"/>
</dbReference>
<dbReference type="EMBL" id="FNZK01000004">
    <property type="protein sequence ID" value="SEJ20795.1"/>
    <property type="molecule type" value="Genomic_DNA"/>
</dbReference>
<keyword evidence="2" id="KW-0238">DNA-binding</keyword>
<keyword evidence="6" id="KW-1185">Reference proteome</keyword>
<dbReference type="PROSITE" id="PS00041">
    <property type="entry name" value="HTH_ARAC_FAMILY_1"/>
    <property type="match status" value="1"/>
</dbReference>
<dbReference type="Gene3D" id="1.10.10.60">
    <property type="entry name" value="Homeodomain-like"/>
    <property type="match status" value="2"/>
</dbReference>
<sequence length="292" mass="34284">MDLRATMAECFQYIEVNLYQKLNLDAIAAHCGISKYYLDRIFKSLTGESVMEYVQFRKLSASISDLKDKNRRVIDIAMEYGFDYEQSYIRAFRKKFGITPLKLRSEAQSLHIQEKLTIDDIMSVNNSVVYKPSFMFKQQFYLVGQKYKILSKSGDKIANLCGREFFYKQRQHILNPVDPEIYFGYTDWSDRMNGAIYYMPGLQVQDLNHIPAGMVGISIPAHKYVVFRFVGFFHPDELNGRKVGRLLVHLYSKWIFKSGYKFADQFRFEYINNALCKDNYCELDIYQPILEA</sequence>
<dbReference type="STRING" id="84035.SAMN05660742_104159"/>
<reference evidence="6" key="1">
    <citation type="submission" date="2016-10" db="EMBL/GenBank/DDBJ databases">
        <authorList>
            <person name="Varghese N."/>
            <person name="Submissions S."/>
        </authorList>
    </citation>
    <scope>NUCLEOTIDE SEQUENCE [LARGE SCALE GENOMIC DNA]</scope>
    <source>
        <strain evidence="6">DSM 2179</strain>
    </source>
</reference>
<dbReference type="SMART" id="SM00342">
    <property type="entry name" value="HTH_ARAC"/>
    <property type="match status" value="1"/>
</dbReference>
<accession>A0A1H6X8D3</accession>
<dbReference type="PANTHER" id="PTHR47504:SF5">
    <property type="entry name" value="RIGHT ORIGIN-BINDING PROTEIN"/>
    <property type="match status" value="1"/>
</dbReference>
<dbReference type="SUPFAM" id="SSF55136">
    <property type="entry name" value="Probable bacterial effector-binding domain"/>
    <property type="match status" value="1"/>
</dbReference>
<dbReference type="InterPro" id="IPR029441">
    <property type="entry name" value="Cass2"/>
</dbReference>
<dbReference type="InterPro" id="IPR018062">
    <property type="entry name" value="HTH_AraC-typ_CS"/>
</dbReference>
<evidence type="ECO:0000313" key="5">
    <source>
        <dbReference type="EMBL" id="SEJ20795.1"/>
    </source>
</evidence>
<keyword evidence="3" id="KW-0804">Transcription</keyword>
<dbReference type="RefSeq" id="WP_091829980.1">
    <property type="nucleotide sequence ID" value="NZ_FNZK01000004.1"/>
</dbReference>
<dbReference type="SUPFAM" id="SSF46689">
    <property type="entry name" value="Homeodomain-like"/>
    <property type="match status" value="2"/>
</dbReference>
<evidence type="ECO:0000313" key="6">
    <source>
        <dbReference type="Proteomes" id="UP000199662"/>
    </source>
</evidence>
<name>A0A1H6X8D3_9FIRM</name>
<dbReference type="Pfam" id="PF12833">
    <property type="entry name" value="HTH_18"/>
    <property type="match status" value="1"/>
</dbReference>
<dbReference type="Proteomes" id="UP000199662">
    <property type="component" value="Unassembled WGS sequence"/>
</dbReference>
<dbReference type="InterPro" id="IPR010499">
    <property type="entry name" value="AraC_E-bd"/>
</dbReference>
<dbReference type="Pfam" id="PF14526">
    <property type="entry name" value="Cass2"/>
    <property type="match status" value="1"/>
</dbReference>
<evidence type="ECO:0000256" key="3">
    <source>
        <dbReference type="ARBA" id="ARBA00023163"/>
    </source>
</evidence>